<keyword evidence="2" id="KW-1185">Reference proteome</keyword>
<comment type="caution">
    <text evidence="1">The sequence shown here is derived from an EMBL/GenBank/DDBJ whole genome shotgun (WGS) entry which is preliminary data.</text>
</comment>
<accession>A0A6I4M630</accession>
<dbReference type="EMBL" id="WBMS02000003">
    <property type="protein sequence ID" value="MVZ99743.1"/>
    <property type="molecule type" value="Genomic_DNA"/>
</dbReference>
<name>A0A6I4M630_9ACTN</name>
<dbReference type="RefSeq" id="WP_151591841.1">
    <property type="nucleotide sequence ID" value="NZ_WBMS02000003.1"/>
</dbReference>
<dbReference type="AlphaFoldDB" id="A0A6I4M630"/>
<reference evidence="1" key="1">
    <citation type="submission" date="2019-12" db="EMBL/GenBank/DDBJ databases">
        <title>Actinomadura physcomitrii sp. nov., a novel actinomycete isolated from moss [Physcomitrium sphaericum (Ludw) Fuernr].</title>
        <authorList>
            <person name="Zhuang X."/>
        </authorList>
    </citation>
    <scope>NUCLEOTIDE SEQUENCE [LARGE SCALE GENOMIC DNA]</scope>
    <source>
        <strain evidence="1">LD22</strain>
    </source>
</reference>
<dbReference type="Proteomes" id="UP000462055">
    <property type="component" value="Unassembled WGS sequence"/>
</dbReference>
<gene>
    <name evidence="1" type="ORF">F8568_005000</name>
</gene>
<evidence type="ECO:0000313" key="2">
    <source>
        <dbReference type="Proteomes" id="UP000462055"/>
    </source>
</evidence>
<sequence>MAAVRLSELEDEAWRGFLYARDRIWLEIEAGLAPLGVSTEAERTKTEKLKAVAKARGQKYVPPKPPTAERRKEITDNHIWSNAVGALLAVPENPQVRAGVLRIMATMPKVRVTKTSTAGQPTLTIVDSWSDGKETLVVRARTGQPVALLSEVPGIKPSMTYYHNSRVRTADVKAGKF</sequence>
<organism evidence="1 2">
    <name type="scientific">Actinomadura physcomitrii</name>
    <dbReference type="NCBI Taxonomy" id="2650748"/>
    <lineage>
        <taxon>Bacteria</taxon>
        <taxon>Bacillati</taxon>
        <taxon>Actinomycetota</taxon>
        <taxon>Actinomycetes</taxon>
        <taxon>Streptosporangiales</taxon>
        <taxon>Thermomonosporaceae</taxon>
        <taxon>Actinomadura</taxon>
    </lineage>
</organism>
<evidence type="ECO:0000313" key="1">
    <source>
        <dbReference type="EMBL" id="MVZ99743.1"/>
    </source>
</evidence>
<protein>
    <submittedName>
        <fullName evidence="1">Uncharacterized protein</fullName>
    </submittedName>
</protein>
<proteinExistence type="predicted"/>